<dbReference type="Proteomes" id="UP001206312">
    <property type="component" value="Unassembled WGS sequence"/>
</dbReference>
<dbReference type="InterPro" id="IPR025535">
    <property type="entry name" value="DUF4421"/>
</dbReference>
<protein>
    <submittedName>
        <fullName evidence="1">DUF4421 domain-containing protein</fullName>
    </submittedName>
</protein>
<comment type="caution">
    <text evidence="1">The sequence shown here is derived from an EMBL/GenBank/DDBJ whole genome shotgun (WGS) entry which is preliminary data.</text>
</comment>
<organism evidence="1 2">
    <name type="scientific">Robiginitalea marina</name>
    <dbReference type="NCBI Taxonomy" id="2954105"/>
    <lineage>
        <taxon>Bacteria</taxon>
        <taxon>Pseudomonadati</taxon>
        <taxon>Bacteroidota</taxon>
        <taxon>Flavobacteriia</taxon>
        <taxon>Flavobacteriales</taxon>
        <taxon>Flavobacteriaceae</taxon>
        <taxon>Robiginitalea</taxon>
    </lineage>
</organism>
<gene>
    <name evidence="1" type="ORF">NG653_05550</name>
</gene>
<name>A0ABT1AXJ8_9FLAO</name>
<keyword evidence="2" id="KW-1185">Reference proteome</keyword>
<dbReference type="RefSeq" id="WP_252740688.1">
    <property type="nucleotide sequence ID" value="NZ_JAMXIB010000003.1"/>
</dbReference>
<dbReference type="EMBL" id="JAMXIB010000003">
    <property type="protein sequence ID" value="MCO5724310.1"/>
    <property type="molecule type" value="Genomic_DNA"/>
</dbReference>
<accession>A0ABT1AXJ8</accession>
<sequence length="318" mass="36774">MKRLGLVFLLCCPVFLQGQEALPEGDSLPFITTFPNQITFRSGWQQSANRFLLRDEAGDAFRYRPINRNQLKVSAQFRALDASFGFAPAFMNPERDEEGARVFNMNLRLFAGKWMQTFDYYDQRGYFGKFEDLEVYLPNFESRKFGGTTAYVFNPNFSFRALISQNEWQHRSAGSFVPRFVAYYTRYRLDQGEGSAARAHSFDFGLGPGYHYNWVIGRNILISLGNTTGIGVNILEEDGGSTTSLLWESIFRGGLGYNSERLFFGLDVGYTFLEHRADRNIRLDDRLYFVEAYLGYRIRAPKNWIARADAINRKFDWD</sequence>
<dbReference type="Pfam" id="PF14391">
    <property type="entry name" value="DUF4421"/>
    <property type="match status" value="1"/>
</dbReference>
<reference evidence="1 2" key="1">
    <citation type="submission" date="2022-06" db="EMBL/GenBank/DDBJ databases">
        <authorList>
            <person name="Xuan X."/>
        </authorList>
    </citation>
    <scope>NUCLEOTIDE SEQUENCE [LARGE SCALE GENOMIC DNA]</scope>
    <source>
        <strain evidence="1 2">2V75</strain>
    </source>
</reference>
<evidence type="ECO:0000313" key="1">
    <source>
        <dbReference type="EMBL" id="MCO5724310.1"/>
    </source>
</evidence>
<evidence type="ECO:0000313" key="2">
    <source>
        <dbReference type="Proteomes" id="UP001206312"/>
    </source>
</evidence>
<proteinExistence type="predicted"/>